<reference evidence="1" key="1">
    <citation type="journal article" date="2003" name="Genome Biol.">
        <title>An integrated gene annotation and transcriptional profiling approach towards the full gene content of the Drosophila genome.</title>
        <authorList>
            <person name="Hild M."/>
            <person name="Beckmann B."/>
            <person name="Haas S.A."/>
            <person name="Koch B."/>
            <person name="Solovyev V."/>
            <person name="Busold C."/>
            <person name="Fellenberg K."/>
            <person name="Boutros M."/>
            <person name="Vingron M."/>
            <person name="Sauer F."/>
            <person name="Hoheisel J.D."/>
            <person name="Paro R."/>
        </authorList>
    </citation>
    <scope>NUCLEOTIDE SEQUENCE</scope>
</reference>
<accession>Q6IHN0</accession>
<protein>
    <submittedName>
        <fullName evidence="1">HDC02130</fullName>
    </submittedName>
</protein>
<organism evidence="1">
    <name type="scientific">Drosophila melanogaster</name>
    <name type="common">Fruit fly</name>
    <dbReference type="NCBI Taxonomy" id="7227"/>
    <lineage>
        <taxon>Eukaryota</taxon>
        <taxon>Metazoa</taxon>
        <taxon>Ecdysozoa</taxon>
        <taxon>Arthropoda</taxon>
        <taxon>Hexapoda</taxon>
        <taxon>Insecta</taxon>
        <taxon>Pterygota</taxon>
        <taxon>Neoptera</taxon>
        <taxon>Endopterygota</taxon>
        <taxon>Diptera</taxon>
        <taxon>Brachycera</taxon>
        <taxon>Muscomorpha</taxon>
        <taxon>Ephydroidea</taxon>
        <taxon>Drosophilidae</taxon>
        <taxon>Drosophila</taxon>
        <taxon>Sophophora</taxon>
    </lineage>
</organism>
<gene>
    <name evidence="1" type="ORF">HDC02130</name>
</gene>
<dbReference type="EMBL" id="BK003386">
    <property type="protein sequence ID" value="DAA03585.1"/>
    <property type="molecule type" value="Genomic_DNA"/>
</dbReference>
<sequence>MCMLLGRIRIQVPECKIQMRCRSRTTEAARQQRLGFYCSVRLPVGRLVKQTQREEFAVPGTQYGIATFAPGRIAKIPDDLEPMATMAD</sequence>
<name>Q6IHN0_DROME</name>
<proteinExistence type="predicted"/>
<dbReference type="AlphaFoldDB" id="Q6IHN0"/>
<evidence type="ECO:0000313" key="1">
    <source>
        <dbReference type="EMBL" id="DAA03585.1"/>
    </source>
</evidence>